<protein>
    <recommendedName>
        <fullName evidence="1">Roadblock/LAMTOR2 domain-containing protein</fullName>
    </recommendedName>
</protein>
<gene>
    <name evidence="2" type="ORF">GCM10022212_03790</name>
</gene>
<dbReference type="SMART" id="SM00960">
    <property type="entry name" value="Robl_LC7"/>
    <property type="match status" value="1"/>
</dbReference>
<evidence type="ECO:0000259" key="1">
    <source>
        <dbReference type="SMART" id="SM00960"/>
    </source>
</evidence>
<proteinExistence type="predicted"/>
<dbReference type="InterPro" id="IPR004942">
    <property type="entry name" value="Roadblock/LAMTOR2_dom"/>
</dbReference>
<dbReference type="Gene3D" id="3.30.450.30">
    <property type="entry name" value="Dynein light chain 2a, cytoplasmic"/>
    <property type="match status" value="1"/>
</dbReference>
<organism evidence="2 3">
    <name type="scientific">Actimicrobium antarcticum</name>
    <dbReference type="NCBI Taxonomy" id="1051899"/>
    <lineage>
        <taxon>Bacteria</taxon>
        <taxon>Pseudomonadati</taxon>
        <taxon>Pseudomonadota</taxon>
        <taxon>Betaproteobacteria</taxon>
        <taxon>Burkholderiales</taxon>
        <taxon>Oxalobacteraceae</taxon>
        <taxon>Actimicrobium</taxon>
    </lineage>
</organism>
<dbReference type="EMBL" id="BAAAZE010000002">
    <property type="protein sequence ID" value="GAA4013062.1"/>
    <property type="molecule type" value="Genomic_DNA"/>
</dbReference>
<keyword evidence="3" id="KW-1185">Reference proteome</keyword>
<reference evidence="3" key="1">
    <citation type="journal article" date="2019" name="Int. J. Syst. Evol. Microbiol.">
        <title>The Global Catalogue of Microorganisms (GCM) 10K type strain sequencing project: providing services to taxonomists for standard genome sequencing and annotation.</title>
        <authorList>
            <consortium name="The Broad Institute Genomics Platform"/>
            <consortium name="The Broad Institute Genome Sequencing Center for Infectious Disease"/>
            <person name="Wu L."/>
            <person name="Ma J."/>
        </authorList>
    </citation>
    <scope>NUCLEOTIDE SEQUENCE [LARGE SCALE GENOMIC DNA]</scope>
    <source>
        <strain evidence="3">JCM 16673</strain>
    </source>
</reference>
<evidence type="ECO:0000313" key="3">
    <source>
        <dbReference type="Proteomes" id="UP001501353"/>
    </source>
</evidence>
<dbReference type="Proteomes" id="UP001501353">
    <property type="component" value="Unassembled WGS sequence"/>
</dbReference>
<dbReference type="RefSeq" id="WP_344761525.1">
    <property type="nucleotide sequence ID" value="NZ_BAAAZE010000002.1"/>
</dbReference>
<sequence length="127" mass="13329">MTIDPHIKTAADLTIATLMSQVKGIRAVVISTEDGFEVAARVENTAQVTRLAAIASSLTALGAVAGEESQLGACENVIIGAKNGCLIMLQARTPHIDLILSVITNNDVIVGQALYFSKQAVQALRDL</sequence>
<dbReference type="SUPFAM" id="SSF103196">
    <property type="entry name" value="Roadblock/LC7 domain"/>
    <property type="match status" value="1"/>
</dbReference>
<accession>A0ABP7SL82</accession>
<name>A0ABP7SL82_9BURK</name>
<feature type="domain" description="Roadblock/LAMTOR2" evidence="1">
    <location>
        <begin position="11"/>
        <end position="104"/>
    </location>
</feature>
<dbReference type="Pfam" id="PF03259">
    <property type="entry name" value="Robl_LC7"/>
    <property type="match status" value="1"/>
</dbReference>
<evidence type="ECO:0000313" key="2">
    <source>
        <dbReference type="EMBL" id="GAA4013062.1"/>
    </source>
</evidence>
<comment type="caution">
    <text evidence="2">The sequence shown here is derived from an EMBL/GenBank/DDBJ whole genome shotgun (WGS) entry which is preliminary data.</text>
</comment>